<reference evidence="3 4" key="1">
    <citation type="submission" date="2023-08" db="EMBL/GenBank/DDBJ databases">
        <title>Black Yeasts Isolated from many extreme environments.</title>
        <authorList>
            <person name="Coleine C."/>
            <person name="Stajich J.E."/>
            <person name="Selbmann L."/>
        </authorList>
    </citation>
    <scope>NUCLEOTIDE SEQUENCE [LARGE SCALE GENOMIC DNA]</scope>
    <source>
        <strain evidence="3 4">CCFEE 6328</strain>
    </source>
</reference>
<dbReference type="PANTHER" id="PTHR46411:SF1">
    <property type="entry name" value="FAMILY ATPASE, PUTATIVE (AFU_ORTHOLOGUE AFUA_7G05752)-RELATED"/>
    <property type="match status" value="1"/>
</dbReference>
<evidence type="ECO:0000313" key="4">
    <source>
        <dbReference type="Proteomes" id="UP001345691"/>
    </source>
</evidence>
<evidence type="ECO:0000256" key="1">
    <source>
        <dbReference type="SAM" id="MobiDB-lite"/>
    </source>
</evidence>
<keyword evidence="4" id="KW-1185">Reference proteome</keyword>
<feature type="region of interest" description="Disordered" evidence="1">
    <location>
        <begin position="566"/>
        <end position="585"/>
    </location>
</feature>
<dbReference type="InterPro" id="IPR027417">
    <property type="entry name" value="P-loop_NTPase"/>
</dbReference>
<proteinExistence type="predicted"/>
<protein>
    <recommendedName>
        <fullName evidence="2">AAA+ ATPase domain-containing protein</fullName>
    </recommendedName>
</protein>
<evidence type="ECO:0000313" key="3">
    <source>
        <dbReference type="EMBL" id="KAK5060363.1"/>
    </source>
</evidence>
<dbReference type="Gene3D" id="3.40.50.300">
    <property type="entry name" value="P-loop containing nucleotide triphosphate hydrolases"/>
    <property type="match status" value="1"/>
</dbReference>
<feature type="compositionally biased region" description="Acidic residues" evidence="1">
    <location>
        <begin position="567"/>
        <end position="580"/>
    </location>
</feature>
<feature type="domain" description="AAA+ ATPase" evidence="2">
    <location>
        <begin position="709"/>
        <end position="836"/>
    </location>
</feature>
<dbReference type="InterPro" id="IPR003959">
    <property type="entry name" value="ATPase_AAA_core"/>
</dbReference>
<dbReference type="InterPro" id="IPR054289">
    <property type="entry name" value="DUF7025"/>
</dbReference>
<feature type="compositionally biased region" description="Basic and acidic residues" evidence="1">
    <location>
        <begin position="9"/>
        <end position="22"/>
    </location>
</feature>
<dbReference type="EMBL" id="JAVRRF010000011">
    <property type="protein sequence ID" value="KAK5060363.1"/>
    <property type="molecule type" value="Genomic_DNA"/>
</dbReference>
<dbReference type="SUPFAM" id="SSF52540">
    <property type="entry name" value="P-loop containing nucleoside triphosphate hydrolases"/>
    <property type="match status" value="1"/>
</dbReference>
<organism evidence="3 4">
    <name type="scientific">Exophiala sideris</name>
    <dbReference type="NCBI Taxonomy" id="1016849"/>
    <lineage>
        <taxon>Eukaryota</taxon>
        <taxon>Fungi</taxon>
        <taxon>Dikarya</taxon>
        <taxon>Ascomycota</taxon>
        <taxon>Pezizomycotina</taxon>
        <taxon>Eurotiomycetes</taxon>
        <taxon>Chaetothyriomycetidae</taxon>
        <taxon>Chaetothyriales</taxon>
        <taxon>Herpotrichiellaceae</taxon>
        <taxon>Exophiala</taxon>
    </lineage>
</organism>
<comment type="caution">
    <text evidence="3">The sequence shown here is derived from an EMBL/GenBank/DDBJ whole genome shotgun (WGS) entry which is preliminary data.</text>
</comment>
<feature type="region of interest" description="Disordered" evidence="1">
    <location>
        <begin position="107"/>
        <end position="155"/>
    </location>
</feature>
<dbReference type="Pfam" id="PF22942">
    <property type="entry name" value="DUF7025"/>
    <property type="match status" value="1"/>
</dbReference>
<sequence length="931" mass="104858">MDQATDLTDAERGSKDSAEKGEPSLTINIATDNKSQKPGQDNDEIEAGQPAEVKRPKLSEDNPSESLHSSDPSSSDSSISSDSDASLDPDAAKDLVDKLKAKLRKAKAKEAKALLKTKEKKAGREKDADGRSSGDESENEISVVKSSPYPPMSPAKTARWRAFQRSLQDLNFGPVVGHFERVDTIFQNGKPVRRTVFENGKPALESSLIQDIKPVKPKNKKPDSPLKVAYKRVDQLWDESIHNYKLTKTVKNHGDSEWDQYVFTVRRKFDFGHIYLGTLVDIKSQPLKECLQFLMERVQGVSLQEAKPSVDPNMLFLHLEEMRSYMAWCHEAANKIDTAYEVRCHEAAIKGDTIGDNPLADEFFTKAKHLEVMVKYLDKDYDETKKSLHMLENNQITFELLWALYKPGTIAYSTTYGDHEEPRAFKIDAATKQIDYSKGTWYSIEGRYLDFDGKTFGMTGCVDKVPQFEGAREITDLECYPLKYHKDAENLEAELIQRGKHFVSLEGMNYRYYDGMAYNRVKKGVMKINIDGRIMVDAAVHRRVNPNYRIIPFKTKPSSAPLKLVDADEGEVGSEQESSSDEIAGRSRRKVRRYRFVSTSDGKKVVLDITGDKDNVVDREVIADPNKSMHEFTSEELLVASPVVLGFAFAEKLWLEFKVSAVSEVVYNDEAFDSLVLPENQKSLVKALVSSHSFQGHKSIDDIISGKGRGLVAVLHGPPGTGKTLTAEGIADLLKRPLYMVSAGDLGTEATRLEKELQNVLDVAHSWGAILLLDEADVFLQERSIHDIHRNALVSIFLRLLEYFQGILFLTTNRVETFDSAFVSRIHLSLRFQPLTTKAKKTVWKLFLDRVKKQEGMEVADIRESDITDLARRDVNGRQIKNLVRSAQALAVYENVPLSMMHIRRVIDVAENFEVDLRGGTGFTDAMRSYT</sequence>
<dbReference type="CDD" id="cd19481">
    <property type="entry name" value="RecA-like_protease"/>
    <property type="match status" value="1"/>
</dbReference>
<gene>
    <name evidence="3" type="ORF">LTR69_005680</name>
</gene>
<dbReference type="PANTHER" id="PTHR46411">
    <property type="entry name" value="FAMILY ATPASE, PUTATIVE-RELATED"/>
    <property type="match status" value="1"/>
</dbReference>
<evidence type="ECO:0000259" key="2">
    <source>
        <dbReference type="SMART" id="SM00382"/>
    </source>
</evidence>
<accession>A0ABR0JB38</accession>
<name>A0ABR0JB38_9EURO</name>
<feature type="compositionally biased region" description="Basic and acidic residues" evidence="1">
    <location>
        <begin position="108"/>
        <end position="134"/>
    </location>
</feature>
<dbReference type="InterPro" id="IPR003593">
    <property type="entry name" value="AAA+_ATPase"/>
</dbReference>
<feature type="compositionally biased region" description="Low complexity" evidence="1">
    <location>
        <begin position="64"/>
        <end position="89"/>
    </location>
</feature>
<feature type="compositionally biased region" description="Polar residues" evidence="1">
    <location>
        <begin position="25"/>
        <end position="39"/>
    </location>
</feature>
<dbReference type="Pfam" id="PF00004">
    <property type="entry name" value="AAA"/>
    <property type="match status" value="1"/>
</dbReference>
<dbReference type="SMART" id="SM00382">
    <property type="entry name" value="AAA"/>
    <property type="match status" value="1"/>
</dbReference>
<feature type="region of interest" description="Disordered" evidence="1">
    <location>
        <begin position="1"/>
        <end position="89"/>
    </location>
</feature>
<dbReference type="Proteomes" id="UP001345691">
    <property type="component" value="Unassembled WGS sequence"/>
</dbReference>